<gene>
    <name evidence="1" type="ORF">KQ910_22470</name>
</gene>
<proteinExistence type="predicted"/>
<organism evidence="1 2">
    <name type="scientific">Reyranella humidisoli</name>
    <dbReference type="NCBI Taxonomy" id="2849149"/>
    <lineage>
        <taxon>Bacteria</taxon>
        <taxon>Pseudomonadati</taxon>
        <taxon>Pseudomonadota</taxon>
        <taxon>Alphaproteobacteria</taxon>
        <taxon>Hyphomicrobiales</taxon>
        <taxon>Reyranellaceae</taxon>
        <taxon>Reyranella</taxon>
    </lineage>
</organism>
<name>A0ABS6ITL6_9HYPH</name>
<dbReference type="EMBL" id="JAHOPB010000002">
    <property type="protein sequence ID" value="MBU8876555.1"/>
    <property type="molecule type" value="Genomic_DNA"/>
</dbReference>
<evidence type="ECO:0000313" key="1">
    <source>
        <dbReference type="EMBL" id="MBU8876555.1"/>
    </source>
</evidence>
<keyword evidence="2" id="KW-1185">Reference proteome</keyword>
<evidence type="ECO:0000313" key="2">
    <source>
        <dbReference type="Proteomes" id="UP000727907"/>
    </source>
</evidence>
<sequence length="128" mass="13859">MTQHDEIESFAVTGAIAQTLQRYVDGARTGDIALLRSAFAEGARVSGSYGGRPVTWSLDEFCDAVAKGGPAPGLEARIVSIDPAGGAAMARLEALNWRGTRYTDFFVMTWREGGWIIDSKVFYAHTRA</sequence>
<accession>A0ABS6ITL6</accession>
<dbReference type="RefSeq" id="WP_216965432.1">
    <property type="nucleotide sequence ID" value="NZ_JAHOPB010000002.1"/>
</dbReference>
<comment type="caution">
    <text evidence="1">The sequence shown here is derived from an EMBL/GenBank/DDBJ whole genome shotgun (WGS) entry which is preliminary data.</text>
</comment>
<protein>
    <submittedName>
        <fullName evidence="1">Nuclear transport factor 2 family protein</fullName>
    </submittedName>
</protein>
<dbReference type="Proteomes" id="UP000727907">
    <property type="component" value="Unassembled WGS sequence"/>
</dbReference>
<dbReference type="InterPro" id="IPR039437">
    <property type="entry name" value="FrzH/put_lumazine-bd"/>
</dbReference>
<reference evidence="1 2" key="1">
    <citation type="submission" date="2021-06" db="EMBL/GenBank/DDBJ databases">
        <authorList>
            <person name="Lee D.H."/>
        </authorList>
    </citation>
    <scope>NUCLEOTIDE SEQUENCE [LARGE SCALE GENOMIC DNA]</scope>
    <source>
        <strain evidence="1 2">MMS21-HV4-11</strain>
    </source>
</reference>
<dbReference type="Pfam" id="PF12893">
    <property type="entry name" value="Lumazine_bd_2"/>
    <property type="match status" value="1"/>
</dbReference>